<keyword evidence="10" id="KW-1185">Reference proteome</keyword>
<evidence type="ECO:0000256" key="5">
    <source>
        <dbReference type="ARBA" id="ARBA00022801"/>
    </source>
</evidence>
<dbReference type="STRING" id="1628148.BI198_07535"/>
<keyword evidence="6" id="KW-0460">Magnesium</keyword>
<comment type="cofactor">
    <cofactor evidence="2">
        <name>Mg(2+)</name>
        <dbReference type="ChEBI" id="CHEBI:18420"/>
    </cofactor>
</comment>
<dbReference type="PANTHER" id="PTHR12992">
    <property type="entry name" value="NUDIX HYDROLASE"/>
    <property type="match status" value="1"/>
</dbReference>
<accession>A0A1E7Q5H7</accession>
<dbReference type="PROSITE" id="PS51462">
    <property type="entry name" value="NUDIX"/>
    <property type="match status" value="1"/>
</dbReference>
<dbReference type="PANTHER" id="PTHR12992:SF11">
    <property type="entry name" value="MITOCHONDRIAL COENZYME A DIPHOSPHATASE NUDT8"/>
    <property type="match status" value="1"/>
</dbReference>
<dbReference type="Gene3D" id="3.90.79.10">
    <property type="entry name" value="Nucleoside Triphosphate Pyrophosphohydrolase"/>
    <property type="match status" value="1"/>
</dbReference>
<dbReference type="PROSITE" id="PS00893">
    <property type="entry name" value="NUDIX_BOX"/>
    <property type="match status" value="1"/>
</dbReference>
<dbReference type="GO" id="GO:0009132">
    <property type="term" value="P:nucleoside diphosphate metabolic process"/>
    <property type="evidence" value="ECO:0007669"/>
    <property type="project" value="InterPro"/>
</dbReference>
<sequence>MQANEFRQRFMLHQAAHAERRAVTDIHQAAVLVPVINYGNELKLLFTQRALHLRHHPGQVSFPGGRIELNETTADAALREAHEEIGLLSSHVDLLGTLPLQPTSTGFTIVPWVALVTPQARWQLEPNEVADIFEVPLTHFLQQQNRHQFSLPLAGKTRLLHAMPYRGRFIWGATAAIMHQLCTQLL</sequence>
<dbReference type="GO" id="GO:0000287">
    <property type="term" value="F:magnesium ion binding"/>
    <property type="evidence" value="ECO:0007669"/>
    <property type="project" value="InterPro"/>
</dbReference>
<feature type="domain" description="Nudix hydrolase" evidence="8">
    <location>
        <begin position="26"/>
        <end position="157"/>
    </location>
</feature>
<dbReference type="InterPro" id="IPR015797">
    <property type="entry name" value="NUDIX_hydrolase-like_dom_sf"/>
</dbReference>
<evidence type="ECO:0000256" key="4">
    <source>
        <dbReference type="ARBA" id="ARBA00022723"/>
    </source>
</evidence>
<dbReference type="InterPro" id="IPR045121">
    <property type="entry name" value="CoAse"/>
</dbReference>
<evidence type="ECO:0000259" key="8">
    <source>
        <dbReference type="PROSITE" id="PS51462"/>
    </source>
</evidence>
<name>A0A1E7Q5H7_9GAMM</name>
<keyword evidence="4" id="KW-0479">Metal-binding</keyword>
<evidence type="ECO:0000256" key="7">
    <source>
        <dbReference type="ARBA" id="ARBA00023211"/>
    </source>
</evidence>
<evidence type="ECO:0000256" key="2">
    <source>
        <dbReference type="ARBA" id="ARBA00001946"/>
    </source>
</evidence>
<evidence type="ECO:0000256" key="6">
    <source>
        <dbReference type="ARBA" id="ARBA00022842"/>
    </source>
</evidence>
<evidence type="ECO:0000256" key="1">
    <source>
        <dbReference type="ARBA" id="ARBA00001936"/>
    </source>
</evidence>
<organism evidence="9 10">
    <name type="scientific">Rheinheimera salexigens</name>
    <dbReference type="NCBI Taxonomy" id="1628148"/>
    <lineage>
        <taxon>Bacteria</taxon>
        <taxon>Pseudomonadati</taxon>
        <taxon>Pseudomonadota</taxon>
        <taxon>Gammaproteobacteria</taxon>
        <taxon>Chromatiales</taxon>
        <taxon>Chromatiaceae</taxon>
        <taxon>Rheinheimera</taxon>
    </lineage>
</organism>
<keyword evidence="7" id="KW-0464">Manganese</keyword>
<dbReference type="PROSITE" id="PS01293">
    <property type="entry name" value="NUDIX_COA"/>
    <property type="match status" value="1"/>
</dbReference>
<dbReference type="SUPFAM" id="SSF55811">
    <property type="entry name" value="Nudix"/>
    <property type="match status" value="1"/>
</dbReference>
<dbReference type="Proteomes" id="UP000242258">
    <property type="component" value="Unassembled WGS sequence"/>
</dbReference>
<dbReference type="OrthoDB" id="9802805at2"/>
<dbReference type="Pfam" id="PF00293">
    <property type="entry name" value="NUDIX"/>
    <property type="match status" value="1"/>
</dbReference>
<comment type="similarity">
    <text evidence="3">Belongs to the Nudix hydrolase family. PCD1 subfamily.</text>
</comment>
<dbReference type="InterPro" id="IPR000086">
    <property type="entry name" value="NUDIX_hydrolase_dom"/>
</dbReference>
<gene>
    <name evidence="9" type="ORF">BI198_07535</name>
</gene>
<proteinExistence type="inferred from homology"/>
<dbReference type="AlphaFoldDB" id="A0A1E7Q5H7"/>
<dbReference type="EMBL" id="MKEK01000001">
    <property type="protein sequence ID" value="OEY69434.1"/>
    <property type="molecule type" value="Genomic_DNA"/>
</dbReference>
<evidence type="ECO:0000313" key="10">
    <source>
        <dbReference type="Proteomes" id="UP000242258"/>
    </source>
</evidence>
<dbReference type="InterPro" id="IPR020084">
    <property type="entry name" value="NUDIX_hydrolase_CS"/>
</dbReference>
<protein>
    <submittedName>
        <fullName evidence="9">Coenzyme A pyrophosphatase</fullName>
    </submittedName>
</protein>
<comment type="caution">
    <text evidence="9">The sequence shown here is derived from an EMBL/GenBank/DDBJ whole genome shotgun (WGS) entry which is preliminary data.</text>
</comment>
<keyword evidence="5" id="KW-0378">Hydrolase</keyword>
<dbReference type="NCBIfam" id="NF007980">
    <property type="entry name" value="PRK10707.1"/>
    <property type="match status" value="1"/>
</dbReference>
<dbReference type="InterPro" id="IPR000059">
    <property type="entry name" value="NUDIX_hydrolase_NudL_CS"/>
</dbReference>
<dbReference type="RefSeq" id="WP_070049000.1">
    <property type="nucleotide sequence ID" value="NZ_CBCSDO010000005.1"/>
</dbReference>
<dbReference type="GO" id="GO:0030145">
    <property type="term" value="F:manganese ion binding"/>
    <property type="evidence" value="ECO:0007669"/>
    <property type="project" value="InterPro"/>
</dbReference>
<evidence type="ECO:0000256" key="3">
    <source>
        <dbReference type="ARBA" id="ARBA00006506"/>
    </source>
</evidence>
<dbReference type="GO" id="GO:0010945">
    <property type="term" value="F:coenzyme A diphosphatase activity"/>
    <property type="evidence" value="ECO:0007669"/>
    <property type="project" value="InterPro"/>
</dbReference>
<reference evidence="10" key="1">
    <citation type="submission" date="2016-09" db="EMBL/GenBank/DDBJ databases">
        <authorList>
            <person name="Wan X."/>
            <person name="Hou S."/>
        </authorList>
    </citation>
    <scope>NUCLEOTIDE SEQUENCE [LARGE SCALE GENOMIC DNA]</scope>
    <source>
        <strain evidence="10">KH87</strain>
    </source>
</reference>
<comment type="cofactor">
    <cofactor evidence="1">
        <name>Mn(2+)</name>
        <dbReference type="ChEBI" id="CHEBI:29035"/>
    </cofactor>
</comment>
<dbReference type="CDD" id="cd03426">
    <property type="entry name" value="NUDIX_CoAse_Nudt7"/>
    <property type="match status" value="1"/>
</dbReference>
<evidence type="ECO:0000313" key="9">
    <source>
        <dbReference type="EMBL" id="OEY69434.1"/>
    </source>
</evidence>